<feature type="region of interest" description="Disordered" evidence="4">
    <location>
        <begin position="872"/>
        <end position="905"/>
    </location>
</feature>
<protein>
    <recommendedName>
        <fullName evidence="5">ALMS motif domain-containing protein</fullName>
    </recommendedName>
</protein>
<feature type="region of interest" description="Disordered" evidence="4">
    <location>
        <begin position="918"/>
        <end position="944"/>
    </location>
</feature>
<feature type="compositionally biased region" description="Low complexity" evidence="4">
    <location>
        <begin position="1357"/>
        <end position="1378"/>
    </location>
</feature>
<dbReference type="InterPro" id="IPR029299">
    <property type="entry name" value="ALMS_motif"/>
</dbReference>
<feature type="region of interest" description="Disordered" evidence="4">
    <location>
        <begin position="789"/>
        <end position="844"/>
    </location>
</feature>
<feature type="compositionally biased region" description="Basic and acidic residues" evidence="4">
    <location>
        <begin position="591"/>
        <end position="604"/>
    </location>
</feature>
<feature type="region of interest" description="Disordered" evidence="4">
    <location>
        <begin position="1088"/>
        <end position="1110"/>
    </location>
</feature>
<feature type="compositionally biased region" description="Polar residues" evidence="4">
    <location>
        <begin position="1564"/>
        <end position="1580"/>
    </location>
</feature>
<feature type="compositionally biased region" description="Polar residues" evidence="4">
    <location>
        <begin position="414"/>
        <end position="433"/>
    </location>
</feature>
<dbReference type="Proteomes" id="UP000663832">
    <property type="component" value="Unassembled WGS sequence"/>
</dbReference>
<feature type="compositionally biased region" description="Polar residues" evidence="4">
    <location>
        <begin position="933"/>
        <end position="944"/>
    </location>
</feature>
<feature type="compositionally biased region" description="Basic and acidic residues" evidence="4">
    <location>
        <begin position="1584"/>
        <end position="1597"/>
    </location>
</feature>
<feature type="compositionally biased region" description="Low complexity" evidence="4">
    <location>
        <begin position="1099"/>
        <end position="1110"/>
    </location>
</feature>
<evidence type="ECO:0000313" key="6">
    <source>
        <dbReference type="EMBL" id="CAF1222574.1"/>
    </source>
</evidence>
<evidence type="ECO:0000256" key="3">
    <source>
        <dbReference type="ARBA" id="ARBA00023212"/>
    </source>
</evidence>
<feature type="compositionally biased region" description="Polar residues" evidence="4">
    <location>
        <begin position="1276"/>
        <end position="1287"/>
    </location>
</feature>
<feature type="region of interest" description="Disordered" evidence="4">
    <location>
        <begin position="1558"/>
        <end position="1597"/>
    </location>
</feature>
<dbReference type="EMBL" id="CAJNOM010000203">
    <property type="protein sequence ID" value="CAF1222574.1"/>
    <property type="molecule type" value="Genomic_DNA"/>
</dbReference>
<name>A0A814XZH7_9BILA</name>
<comment type="subcellular location">
    <subcellularLocation>
        <location evidence="1">Cytoplasm</location>
        <location evidence="1">Cytoskeleton</location>
        <location evidence="1">Microtubule organizing center</location>
        <location evidence="1">Centrosome</location>
    </subcellularLocation>
</comment>
<evidence type="ECO:0000256" key="1">
    <source>
        <dbReference type="ARBA" id="ARBA00004300"/>
    </source>
</evidence>
<keyword evidence="2" id="KW-0963">Cytoplasm</keyword>
<evidence type="ECO:0000256" key="2">
    <source>
        <dbReference type="ARBA" id="ARBA00022490"/>
    </source>
</evidence>
<feature type="region of interest" description="Disordered" evidence="4">
    <location>
        <begin position="748"/>
        <end position="771"/>
    </location>
</feature>
<comment type="caution">
    <text evidence="6">The sequence shown here is derived from an EMBL/GenBank/DDBJ whole genome shotgun (WGS) entry which is preliminary data.</text>
</comment>
<evidence type="ECO:0000259" key="5">
    <source>
        <dbReference type="Pfam" id="PF15309"/>
    </source>
</evidence>
<feature type="region of interest" description="Disordered" evidence="4">
    <location>
        <begin position="1354"/>
        <end position="1380"/>
    </location>
</feature>
<accession>A0A814XZH7</accession>
<keyword evidence="7" id="KW-1185">Reference proteome</keyword>
<keyword evidence="3" id="KW-0206">Cytoskeleton</keyword>
<evidence type="ECO:0000313" key="7">
    <source>
        <dbReference type="Proteomes" id="UP000663832"/>
    </source>
</evidence>
<feature type="compositionally biased region" description="Polar residues" evidence="4">
    <location>
        <begin position="789"/>
        <end position="803"/>
    </location>
</feature>
<reference evidence="6" key="1">
    <citation type="submission" date="2021-02" db="EMBL/GenBank/DDBJ databases">
        <authorList>
            <person name="Nowell W R."/>
        </authorList>
    </citation>
    <scope>NUCLEOTIDE SEQUENCE</scope>
</reference>
<evidence type="ECO:0000256" key="4">
    <source>
        <dbReference type="SAM" id="MobiDB-lite"/>
    </source>
</evidence>
<feature type="compositionally biased region" description="Polar residues" evidence="4">
    <location>
        <begin position="877"/>
        <end position="886"/>
    </location>
</feature>
<sequence length="1646" mass="185907">MKSLLISTSQQEKLIQNETERRRTIRLLQTRQIEKERAAQLRQTIADEKKKQTYVLINQLQNEWAQEKADLHENLEYQFRENLMEMGKGHKEANDQPDYEQEWLKKTLDNDARASERGHQAIDKLHVDMMQNENERNLHILHRKAALELEKLRAQRIAKLPVPEDPLRDLQSKPTTIVTVHDPYNFSTTRYHLEERLVTKEDDQEADAAQDAIVEQERVDTYVSDKQRLWNEQQEKARVRGDNALKREVLDNAYDNVLDELSKLERQDRERRQKEIQNLPKSIFIPPWRREEEREDKQRQMETAFEHAYQETHQKQPIPIILMNEDENIDEEDAASDRTLIADNEQEVENPSPEYRMATITPSVNTMPLADENHEDDEATLADPTIMTLQTPLPEQPIIKQQNIHRLMEKIQRQRQAAQNRTDQQQTLVTPTIKTPKRLVVSPGYEESSSTSADSSVTQPNIRDEEEQQSSANTTTAEIEERRVQLEFRKQALEEQIRILSARANIMPQMSAQRPMVSSSSDISIESLLKNLRMTNNTGSIPSSSASSVYAAGKRQTDDHEQFAQAVQAIVSSDESQLQTSSSGIAIEDDERSHETMSDDTNRGRLLYERYESHSSEDRDHSLEDLISRLLATQQQSNNKQYQDESPIHMVSSNNEIRNPSLIIDDLVDDVLSSISSLSNNTPVDQRSISPEIAQLLVLNRNIDGSQEFHVNNNEENRFYEEKRLIEKELELIRHERENLLHEHEKYRQQAMTSSVKQQAQLQPPPPPSLLRAKLNNVATNEIHELSTIQEVDTPVSSRNTSVFHHRSPLKSSFDLQQLERISSADSSSTSESDHNEILTSQRSSNFIIQQQQQQLLPMTGLERDDSGISLFDGPRSTATSRTTLANGGGGGKSSSSGIQSLFPTRQPRVRTITNETTTNTSTSTNLPMVVTTPRSNTESDDQSLSSISKKWRDILANECLPQLPQLPQTININKDNEPQLTHSLGFGSSNVEELLSSSLNHSNNMFLSSPNLPTQEQFLRSQYDNEQCDLMSLIKVHEYLTKQQHHPSSTMTAVEQIMPSSASSSTPPVHHQSYSTLTSVTYRSSLAKQAPASGQPISTSSHHSYSSSENLHHHMIQDKNERHHSIVSDIHHLTNSPNTFETSITSNSSSNSSKHHDTLSYLIEQNQRAMQRLITNHKENPVGESTTFFSSASIRAPDYESGQLTTLSSEKIQQKSTLIETGSLSTLDFPSAILNADDQHLYETAQLDCKIDSDERGILDEPSLTLLSNSYRSLTTTTGQNPTPMMTQSTSQQKKKQCSSPLSTCDDKTSACSTPALSPIKNEPFMTLNKKNRHETLTPVYLAMPAISQYSPLPLPSSTNSSVQLSSQKQNKQASSNDTSLLSFERHELSAGNATLMTTNDHDDIKSFENHSLISDIAIGTRLPATTDADWSYFISVGEGFAKELEKPAPSSSTSSSPSSASSSSSPTTATSSSANSSNQNKSQQNRHVGGLEFFINGEQQNTSTPQIVQLPTLQSALQAHRANFVATSQKRIDEIKTKDYTTINTSHVPVSTRLKSRKPIPIQTSIPATSSSSINTIETDSEERQRRVRESKERSKRLYDQLAEVQQKKKIHETKQQAQAYRARMNAFQTTLNKKKTNNNNNKK</sequence>
<dbReference type="OrthoDB" id="6359887at2759"/>
<feature type="region of interest" description="Disordered" evidence="4">
    <location>
        <begin position="412"/>
        <end position="477"/>
    </location>
</feature>
<feature type="region of interest" description="Disordered" evidence="4">
    <location>
        <begin position="1276"/>
        <end position="1302"/>
    </location>
</feature>
<dbReference type="Pfam" id="PF15309">
    <property type="entry name" value="ALMS_motif"/>
    <property type="match status" value="1"/>
</dbReference>
<organism evidence="6 7">
    <name type="scientific">Adineta steineri</name>
    <dbReference type="NCBI Taxonomy" id="433720"/>
    <lineage>
        <taxon>Eukaryota</taxon>
        <taxon>Metazoa</taxon>
        <taxon>Spiralia</taxon>
        <taxon>Gnathifera</taxon>
        <taxon>Rotifera</taxon>
        <taxon>Eurotatoria</taxon>
        <taxon>Bdelloidea</taxon>
        <taxon>Adinetida</taxon>
        <taxon>Adinetidae</taxon>
        <taxon>Adineta</taxon>
    </lineage>
</organism>
<gene>
    <name evidence="6" type="ORF">QVE165_LOCUS26983</name>
</gene>
<feature type="compositionally biased region" description="Low complexity" evidence="4">
    <location>
        <begin position="1449"/>
        <end position="1480"/>
    </location>
</feature>
<feature type="region of interest" description="Disordered" evidence="4">
    <location>
        <begin position="571"/>
        <end position="604"/>
    </location>
</feature>
<dbReference type="GO" id="GO:0005813">
    <property type="term" value="C:centrosome"/>
    <property type="evidence" value="ECO:0007669"/>
    <property type="project" value="UniProtKB-SubCell"/>
</dbReference>
<proteinExistence type="predicted"/>
<feature type="compositionally biased region" description="Low complexity" evidence="4">
    <location>
        <begin position="572"/>
        <end position="583"/>
    </location>
</feature>
<feature type="region of interest" description="Disordered" evidence="4">
    <location>
        <begin position="1447"/>
        <end position="1487"/>
    </location>
</feature>
<feature type="domain" description="ALMS motif" evidence="5">
    <location>
        <begin position="1514"/>
        <end position="1636"/>
    </location>
</feature>